<comment type="similarity">
    <text evidence="3 11">Belongs to the peptidase M50B family.</text>
</comment>
<organism evidence="13 14">
    <name type="scientific">Thiomonas delicata</name>
    <name type="common">Thiomonas cuprina</name>
    <dbReference type="NCBI Taxonomy" id="364030"/>
    <lineage>
        <taxon>Bacteria</taxon>
        <taxon>Pseudomonadati</taxon>
        <taxon>Pseudomonadota</taxon>
        <taxon>Betaproteobacteria</taxon>
        <taxon>Burkholderiales</taxon>
        <taxon>Thiomonas</taxon>
    </lineage>
</organism>
<keyword evidence="11" id="KW-0479">Metal-binding</keyword>
<keyword evidence="10 11" id="KW-0472">Membrane</keyword>
<dbReference type="InterPro" id="IPR001478">
    <property type="entry name" value="PDZ"/>
</dbReference>
<dbReference type="CDD" id="cd06163">
    <property type="entry name" value="S2P-M50_PDZ_RseP-like"/>
    <property type="match status" value="1"/>
</dbReference>
<dbReference type="InterPro" id="IPR036034">
    <property type="entry name" value="PDZ_sf"/>
</dbReference>
<dbReference type="PANTHER" id="PTHR42837">
    <property type="entry name" value="REGULATOR OF SIGMA-E PROTEASE RSEP"/>
    <property type="match status" value="1"/>
</dbReference>
<evidence type="ECO:0000256" key="11">
    <source>
        <dbReference type="RuleBase" id="RU362031"/>
    </source>
</evidence>
<evidence type="ECO:0000313" key="14">
    <source>
        <dbReference type="Proteomes" id="UP000214566"/>
    </source>
</evidence>
<feature type="transmembrane region" description="Helical" evidence="11">
    <location>
        <begin position="12"/>
        <end position="29"/>
    </location>
</feature>
<evidence type="ECO:0000256" key="9">
    <source>
        <dbReference type="ARBA" id="ARBA00023049"/>
    </source>
</evidence>
<keyword evidence="4" id="KW-0645">Protease</keyword>
<dbReference type="EMBL" id="FLMQ01000057">
    <property type="protein sequence ID" value="SBP89579.1"/>
    <property type="molecule type" value="Genomic_DNA"/>
</dbReference>
<dbReference type="PROSITE" id="PS50106">
    <property type="entry name" value="PDZ"/>
    <property type="match status" value="1"/>
</dbReference>
<dbReference type="GO" id="GO:0016020">
    <property type="term" value="C:membrane"/>
    <property type="evidence" value="ECO:0007669"/>
    <property type="project" value="UniProtKB-SubCell"/>
</dbReference>
<dbReference type="SMART" id="SM00228">
    <property type="entry name" value="PDZ"/>
    <property type="match status" value="2"/>
</dbReference>
<evidence type="ECO:0000256" key="2">
    <source>
        <dbReference type="ARBA" id="ARBA00004141"/>
    </source>
</evidence>
<evidence type="ECO:0000313" key="13">
    <source>
        <dbReference type="EMBL" id="SBP89579.1"/>
    </source>
</evidence>
<dbReference type="Proteomes" id="UP000214566">
    <property type="component" value="Unassembled WGS sequence"/>
</dbReference>
<evidence type="ECO:0000259" key="12">
    <source>
        <dbReference type="PROSITE" id="PS50106"/>
    </source>
</evidence>
<evidence type="ECO:0000256" key="3">
    <source>
        <dbReference type="ARBA" id="ARBA00007931"/>
    </source>
</evidence>
<comment type="cofactor">
    <cofactor evidence="1 11">
        <name>Zn(2+)</name>
        <dbReference type="ChEBI" id="CHEBI:29105"/>
    </cofactor>
</comment>
<dbReference type="GO" id="GO:0004222">
    <property type="term" value="F:metalloendopeptidase activity"/>
    <property type="evidence" value="ECO:0007669"/>
    <property type="project" value="InterPro"/>
</dbReference>
<keyword evidence="8 11" id="KW-1133">Transmembrane helix</keyword>
<accession>A0A238D8M4</accession>
<dbReference type="Gene3D" id="2.30.42.10">
    <property type="match status" value="2"/>
</dbReference>
<keyword evidence="14" id="KW-1185">Reference proteome</keyword>
<dbReference type="PANTHER" id="PTHR42837:SF2">
    <property type="entry name" value="MEMBRANE METALLOPROTEASE ARASP2, CHLOROPLASTIC-RELATED"/>
    <property type="match status" value="1"/>
</dbReference>
<keyword evidence="9 11" id="KW-0482">Metalloprotease</keyword>
<keyword evidence="6 11" id="KW-0378">Hydrolase</keyword>
<dbReference type="EC" id="3.4.24.-" evidence="11"/>
<dbReference type="AlphaFoldDB" id="A0A238D8M4"/>
<name>A0A238D8M4_THIDL</name>
<gene>
    <name evidence="13" type="ORF">THIARS_80103</name>
</gene>
<dbReference type="NCBIfam" id="TIGR00054">
    <property type="entry name" value="RIP metalloprotease RseP"/>
    <property type="match status" value="1"/>
</dbReference>
<feature type="transmembrane region" description="Helical" evidence="11">
    <location>
        <begin position="436"/>
        <end position="454"/>
    </location>
</feature>
<dbReference type="GO" id="GO:0006508">
    <property type="term" value="P:proteolysis"/>
    <property type="evidence" value="ECO:0007669"/>
    <property type="project" value="UniProtKB-KW"/>
</dbReference>
<dbReference type="Pfam" id="PF02163">
    <property type="entry name" value="Peptidase_M50"/>
    <property type="match status" value="1"/>
</dbReference>
<dbReference type="GO" id="GO:0046872">
    <property type="term" value="F:metal ion binding"/>
    <property type="evidence" value="ECO:0007669"/>
    <property type="project" value="UniProtKB-KW"/>
</dbReference>
<feature type="domain" description="PDZ" evidence="12">
    <location>
        <begin position="227"/>
        <end position="302"/>
    </location>
</feature>
<evidence type="ECO:0000256" key="10">
    <source>
        <dbReference type="ARBA" id="ARBA00023136"/>
    </source>
</evidence>
<feature type="transmembrane region" description="Helical" evidence="11">
    <location>
        <begin position="385"/>
        <end position="405"/>
    </location>
</feature>
<dbReference type="SUPFAM" id="SSF50156">
    <property type="entry name" value="PDZ domain-like"/>
    <property type="match status" value="2"/>
</dbReference>
<sequence>MLPDARRPKGFLMVTVLAFLFALGLLITIHEYGHYRVAVAAGVKVLRFSIGFGKPLLKWTRGADRTEFVIAAIPLGGFVRMVDEREGNVAEEDLPRAFNRQPLRKRAAIVAAGPAANLLLAVVLFALVAFVGVRQPLALLGAPPAGSPAAQAGVRSGDLVQSVTMGSSTQAVQSWEDLQFQLLSAALDGQTVTMHIRAADGRPSSVVLHFTDAQDKASQPDFLASWGLHLKSPPAKINKVIPGSPAAKAGMLPGDLVTQADGKPIASAGALLRAIQASDGRPLRLVARRAQQDVVLSVQPQRQSAAANGQQVWRIGAMLGGEIPTVVVKSGPLAAIGQGFSRTWELSALTLKTLGKMVIGQASLSNLSGPVTIADYAGRSAELGWLAYLSFLAIISVSLGVLNLLPLPVLDGGHLLYYAIEGFTRRSIPQRLQERLQQGGLAVIALMMAIALYNDFARLIGPFH</sequence>
<keyword evidence="7 11" id="KW-0862">Zinc</keyword>
<evidence type="ECO:0000256" key="1">
    <source>
        <dbReference type="ARBA" id="ARBA00001947"/>
    </source>
</evidence>
<keyword evidence="5 11" id="KW-0812">Transmembrane</keyword>
<dbReference type="InterPro" id="IPR041489">
    <property type="entry name" value="PDZ_6"/>
</dbReference>
<dbReference type="InterPro" id="IPR008915">
    <property type="entry name" value="Peptidase_M50"/>
</dbReference>
<comment type="subcellular location">
    <subcellularLocation>
        <location evidence="2">Membrane</location>
        <topology evidence="2">Multi-pass membrane protein</topology>
    </subcellularLocation>
</comment>
<proteinExistence type="inferred from homology"/>
<evidence type="ECO:0000256" key="6">
    <source>
        <dbReference type="ARBA" id="ARBA00022801"/>
    </source>
</evidence>
<evidence type="ECO:0000256" key="8">
    <source>
        <dbReference type="ARBA" id="ARBA00022989"/>
    </source>
</evidence>
<dbReference type="InterPro" id="IPR004387">
    <property type="entry name" value="Pept_M50_Zn"/>
</dbReference>
<evidence type="ECO:0000256" key="5">
    <source>
        <dbReference type="ARBA" id="ARBA00022692"/>
    </source>
</evidence>
<evidence type="ECO:0000256" key="4">
    <source>
        <dbReference type="ARBA" id="ARBA00022670"/>
    </source>
</evidence>
<dbReference type="Pfam" id="PF17820">
    <property type="entry name" value="PDZ_6"/>
    <property type="match status" value="1"/>
</dbReference>
<protein>
    <recommendedName>
        <fullName evidence="11">Zinc metalloprotease</fullName>
        <ecNumber evidence="11">3.4.24.-</ecNumber>
    </recommendedName>
</protein>
<feature type="transmembrane region" description="Helical" evidence="11">
    <location>
        <begin position="108"/>
        <end position="133"/>
    </location>
</feature>
<evidence type="ECO:0000256" key="7">
    <source>
        <dbReference type="ARBA" id="ARBA00022833"/>
    </source>
</evidence>
<reference evidence="13 14" key="1">
    <citation type="submission" date="2016-06" db="EMBL/GenBank/DDBJ databases">
        <authorList>
            <person name="Kjaerup R.B."/>
            <person name="Dalgaard T.S."/>
            <person name="Juul-Madsen H.R."/>
        </authorList>
    </citation>
    <scope>NUCLEOTIDE SEQUENCE [LARGE SCALE GENOMIC DNA]</scope>
    <source>
        <strain evidence="13 14">DSM 16361</strain>
    </source>
</reference>